<dbReference type="OrthoDB" id="10068368at2759"/>
<dbReference type="EMBL" id="OC903908">
    <property type="protein sequence ID" value="CAD7649840.1"/>
    <property type="molecule type" value="Genomic_DNA"/>
</dbReference>
<evidence type="ECO:0000313" key="2">
    <source>
        <dbReference type="EMBL" id="CAD7643904.1"/>
    </source>
</evidence>
<dbReference type="InterPro" id="IPR008942">
    <property type="entry name" value="ENTH_VHS"/>
</dbReference>
<organism evidence="3">
    <name type="scientific">Medioppia subpectinata</name>
    <dbReference type="NCBI Taxonomy" id="1979941"/>
    <lineage>
        <taxon>Eukaryota</taxon>
        <taxon>Metazoa</taxon>
        <taxon>Ecdysozoa</taxon>
        <taxon>Arthropoda</taxon>
        <taxon>Chelicerata</taxon>
        <taxon>Arachnida</taxon>
        <taxon>Acari</taxon>
        <taxon>Acariformes</taxon>
        <taxon>Sarcoptiformes</taxon>
        <taxon>Oribatida</taxon>
        <taxon>Brachypylina</taxon>
        <taxon>Oppioidea</taxon>
        <taxon>Oppiidae</taxon>
        <taxon>Medioppia</taxon>
    </lineage>
</organism>
<dbReference type="AlphaFoldDB" id="A0A7R9LXY9"/>
<name>A0A7R9LXY9_9ACAR</name>
<dbReference type="GO" id="GO:0043130">
    <property type="term" value="F:ubiquitin binding"/>
    <property type="evidence" value="ECO:0007669"/>
    <property type="project" value="InterPro"/>
</dbReference>
<dbReference type="EMBL" id="CAJPIZ010049333">
    <property type="protein sequence ID" value="CAG2122637.1"/>
    <property type="molecule type" value="Genomic_DNA"/>
</dbReference>
<dbReference type="InterPro" id="IPR002014">
    <property type="entry name" value="VHS_dom"/>
</dbReference>
<dbReference type="PANTHER" id="PTHR45929">
    <property type="entry name" value="JAK PATHWAY SIGNAL TRANSDUCTION ADAPTOR MOLECULE"/>
    <property type="match status" value="1"/>
</dbReference>
<gene>
    <name evidence="2" type="ORF">OSB1V03_LOCUS19810</name>
    <name evidence="3" type="ORF">OSB1V03_LOCUS22583</name>
</gene>
<dbReference type="SUPFAM" id="SSF48464">
    <property type="entry name" value="ENTH/VHS domain"/>
    <property type="match status" value="1"/>
</dbReference>
<dbReference type="Proteomes" id="UP000759131">
    <property type="component" value="Unassembled WGS sequence"/>
</dbReference>
<reference evidence="3" key="1">
    <citation type="submission" date="2020-11" db="EMBL/GenBank/DDBJ databases">
        <authorList>
            <person name="Tran Van P."/>
        </authorList>
    </citation>
    <scope>NUCLEOTIDE SEQUENCE</scope>
</reference>
<dbReference type="InterPro" id="IPR050670">
    <property type="entry name" value="STAM"/>
</dbReference>
<sequence length="52" mass="5636">MGLFSSNSVFDALVEKATSETNTTEDWALILEICDRVGSDPNGAKDCMRALI</sequence>
<dbReference type="GO" id="GO:0043328">
    <property type="term" value="P:protein transport to vacuole involved in ubiquitin-dependent protein catabolic process via the multivesicular body sorting pathway"/>
    <property type="evidence" value="ECO:0007669"/>
    <property type="project" value="TreeGrafter"/>
</dbReference>
<dbReference type="Gene3D" id="1.25.40.90">
    <property type="match status" value="1"/>
</dbReference>
<dbReference type="EMBL" id="CAJPIZ010030186">
    <property type="protein sequence ID" value="CAG2119863.1"/>
    <property type="molecule type" value="Genomic_DNA"/>
</dbReference>
<proteinExistence type="predicted"/>
<feature type="domain" description="VHS" evidence="1">
    <location>
        <begin position="17"/>
        <end position="52"/>
    </location>
</feature>
<dbReference type="PROSITE" id="PS50179">
    <property type="entry name" value="VHS"/>
    <property type="match status" value="1"/>
</dbReference>
<dbReference type="GO" id="GO:0035091">
    <property type="term" value="F:phosphatidylinositol binding"/>
    <property type="evidence" value="ECO:0007669"/>
    <property type="project" value="InterPro"/>
</dbReference>
<evidence type="ECO:0000259" key="1">
    <source>
        <dbReference type="PROSITE" id="PS50179"/>
    </source>
</evidence>
<evidence type="ECO:0000313" key="4">
    <source>
        <dbReference type="Proteomes" id="UP000759131"/>
    </source>
</evidence>
<evidence type="ECO:0000313" key="3">
    <source>
        <dbReference type="EMBL" id="CAD7649840.1"/>
    </source>
</evidence>
<dbReference type="EMBL" id="OC884761">
    <property type="protein sequence ID" value="CAD7643904.1"/>
    <property type="molecule type" value="Genomic_DNA"/>
</dbReference>
<feature type="non-terminal residue" evidence="3">
    <location>
        <position position="1"/>
    </location>
</feature>
<dbReference type="PANTHER" id="PTHR45929:SF3">
    <property type="entry name" value="JAK PATHWAY SIGNAL TRANSDUCTION ADAPTOR MOLECULE"/>
    <property type="match status" value="1"/>
</dbReference>
<dbReference type="GO" id="GO:0033565">
    <property type="term" value="C:ESCRT-0 complex"/>
    <property type="evidence" value="ECO:0007669"/>
    <property type="project" value="TreeGrafter"/>
</dbReference>
<accession>A0A7R9LXY9</accession>
<protein>
    <recommendedName>
        <fullName evidence="1">VHS domain-containing protein</fullName>
    </recommendedName>
</protein>
<keyword evidence="4" id="KW-1185">Reference proteome</keyword>
<dbReference type="Pfam" id="PF00790">
    <property type="entry name" value="VHS"/>
    <property type="match status" value="1"/>
</dbReference>